<protein>
    <submittedName>
        <fullName evidence="3">Uncharacterized protein</fullName>
    </submittedName>
</protein>
<dbReference type="GO" id="GO:0005525">
    <property type="term" value="F:GTP binding"/>
    <property type="evidence" value="ECO:0007669"/>
    <property type="project" value="UniProtKB-KW"/>
</dbReference>
<dbReference type="AlphaFoldDB" id="A0AAJ0HNG1"/>
<dbReference type="InterPro" id="IPR001806">
    <property type="entry name" value="Small_GTPase"/>
</dbReference>
<proteinExistence type="predicted"/>
<keyword evidence="4" id="KW-1185">Reference proteome</keyword>
<dbReference type="GO" id="GO:0007264">
    <property type="term" value="P:small GTPase-mediated signal transduction"/>
    <property type="evidence" value="ECO:0007669"/>
    <property type="project" value="InterPro"/>
</dbReference>
<dbReference type="EMBL" id="JAUIQD010000003">
    <property type="protein sequence ID" value="KAK3357833.1"/>
    <property type="molecule type" value="Genomic_DNA"/>
</dbReference>
<comment type="caution">
    <text evidence="3">The sequence shown here is derived from an EMBL/GenBank/DDBJ whole genome shotgun (WGS) entry which is preliminary data.</text>
</comment>
<dbReference type="PANTHER" id="PTHR24072">
    <property type="entry name" value="RHO FAMILY GTPASE"/>
    <property type="match status" value="1"/>
</dbReference>
<keyword evidence="1" id="KW-0547">Nucleotide-binding</keyword>
<dbReference type="GO" id="GO:0003924">
    <property type="term" value="F:GTPase activity"/>
    <property type="evidence" value="ECO:0007669"/>
    <property type="project" value="InterPro"/>
</dbReference>
<reference evidence="3" key="1">
    <citation type="journal article" date="2023" name="Mol. Phylogenet. Evol.">
        <title>Genome-scale phylogeny and comparative genomics of the fungal order Sordariales.</title>
        <authorList>
            <person name="Hensen N."/>
            <person name="Bonometti L."/>
            <person name="Westerberg I."/>
            <person name="Brannstrom I.O."/>
            <person name="Guillou S."/>
            <person name="Cros-Aarteil S."/>
            <person name="Calhoun S."/>
            <person name="Haridas S."/>
            <person name="Kuo A."/>
            <person name="Mondo S."/>
            <person name="Pangilinan J."/>
            <person name="Riley R."/>
            <person name="LaButti K."/>
            <person name="Andreopoulos B."/>
            <person name="Lipzen A."/>
            <person name="Chen C."/>
            <person name="Yan M."/>
            <person name="Daum C."/>
            <person name="Ng V."/>
            <person name="Clum A."/>
            <person name="Steindorff A."/>
            <person name="Ohm R.A."/>
            <person name="Martin F."/>
            <person name="Silar P."/>
            <person name="Natvig D.O."/>
            <person name="Lalanne C."/>
            <person name="Gautier V."/>
            <person name="Ament-Velasquez S.L."/>
            <person name="Kruys A."/>
            <person name="Hutchinson M.I."/>
            <person name="Powell A.J."/>
            <person name="Barry K."/>
            <person name="Miller A.N."/>
            <person name="Grigoriev I.V."/>
            <person name="Debuchy R."/>
            <person name="Gladieux P."/>
            <person name="Hiltunen Thoren M."/>
            <person name="Johannesson H."/>
        </authorList>
    </citation>
    <scope>NUCLEOTIDE SEQUENCE</scope>
    <source>
        <strain evidence="3">CBS 955.72</strain>
    </source>
</reference>
<dbReference type="SUPFAM" id="SSF52540">
    <property type="entry name" value="P-loop containing nucleoside triphosphate hydrolases"/>
    <property type="match status" value="1"/>
</dbReference>
<feature type="non-terminal residue" evidence="3">
    <location>
        <position position="1"/>
    </location>
</feature>
<evidence type="ECO:0000256" key="1">
    <source>
        <dbReference type="ARBA" id="ARBA00022741"/>
    </source>
</evidence>
<sequence length="141" mass="16342">IELQLWDIAGQEDCDHLRPLSYPNTDGIVLCFSIDTYEKWYEEASHHCPRTPIFVVGRKQDLRYNPKTIEELCKNKPVSCLDERGTLLPFPSTRITAAMSTEGPSYGRAHQSEMLHRNVRHDKIWRQTLFQHHRRGGPSVA</sequence>
<keyword evidence="2" id="KW-0342">GTP-binding</keyword>
<name>A0AAJ0HNG1_9PEZI</name>
<evidence type="ECO:0000256" key="2">
    <source>
        <dbReference type="ARBA" id="ARBA00023134"/>
    </source>
</evidence>
<organism evidence="3 4">
    <name type="scientific">Lasiosphaeria hispida</name>
    <dbReference type="NCBI Taxonomy" id="260671"/>
    <lineage>
        <taxon>Eukaryota</taxon>
        <taxon>Fungi</taxon>
        <taxon>Dikarya</taxon>
        <taxon>Ascomycota</taxon>
        <taxon>Pezizomycotina</taxon>
        <taxon>Sordariomycetes</taxon>
        <taxon>Sordariomycetidae</taxon>
        <taxon>Sordariales</taxon>
        <taxon>Lasiosphaeriaceae</taxon>
        <taxon>Lasiosphaeria</taxon>
    </lineage>
</organism>
<dbReference type="InterPro" id="IPR027417">
    <property type="entry name" value="P-loop_NTPase"/>
</dbReference>
<dbReference type="InterPro" id="IPR003578">
    <property type="entry name" value="Small_GTPase_Rho"/>
</dbReference>
<dbReference type="Pfam" id="PF00071">
    <property type="entry name" value="Ras"/>
    <property type="match status" value="1"/>
</dbReference>
<evidence type="ECO:0000313" key="4">
    <source>
        <dbReference type="Proteomes" id="UP001275084"/>
    </source>
</evidence>
<evidence type="ECO:0000313" key="3">
    <source>
        <dbReference type="EMBL" id="KAK3357833.1"/>
    </source>
</evidence>
<dbReference type="SMART" id="SM00174">
    <property type="entry name" value="RHO"/>
    <property type="match status" value="1"/>
</dbReference>
<dbReference type="Proteomes" id="UP001275084">
    <property type="component" value="Unassembled WGS sequence"/>
</dbReference>
<gene>
    <name evidence="3" type="ORF">B0T25DRAFT_452063</name>
</gene>
<dbReference type="Gene3D" id="3.40.50.300">
    <property type="entry name" value="P-loop containing nucleotide triphosphate hydrolases"/>
    <property type="match status" value="1"/>
</dbReference>
<reference evidence="3" key="2">
    <citation type="submission" date="2023-06" db="EMBL/GenBank/DDBJ databases">
        <authorList>
            <consortium name="Lawrence Berkeley National Laboratory"/>
            <person name="Haridas S."/>
            <person name="Hensen N."/>
            <person name="Bonometti L."/>
            <person name="Westerberg I."/>
            <person name="Brannstrom I.O."/>
            <person name="Guillou S."/>
            <person name="Cros-Aarteil S."/>
            <person name="Calhoun S."/>
            <person name="Kuo A."/>
            <person name="Mondo S."/>
            <person name="Pangilinan J."/>
            <person name="Riley R."/>
            <person name="Labutti K."/>
            <person name="Andreopoulos B."/>
            <person name="Lipzen A."/>
            <person name="Chen C."/>
            <person name="Yanf M."/>
            <person name="Daum C."/>
            <person name="Ng V."/>
            <person name="Clum A."/>
            <person name="Steindorff A."/>
            <person name="Ohm R."/>
            <person name="Martin F."/>
            <person name="Silar P."/>
            <person name="Natvig D."/>
            <person name="Lalanne C."/>
            <person name="Gautier V."/>
            <person name="Ament-Velasquez S.L."/>
            <person name="Kruys A."/>
            <person name="Hutchinson M.I."/>
            <person name="Powell A.J."/>
            <person name="Barry K."/>
            <person name="Miller A.N."/>
            <person name="Grigoriev I.V."/>
            <person name="Debuchy R."/>
            <person name="Gladieux P."/>
            <person name="Thoren M.H."/>
            <person name="Johannesson H."/>
        </authorList>
    </citation>
    <scope>NUCLEOTIDE SEQUENCE</scope>
    <source>
        <strain evidence="3">CBS 955.72</strain>
    </source>
</reference>
<accession>A0AAJ0HNG1</accession>